<accession>A0A2P6MZS5</accession>
<sequence length="41" mass="4690">MPYLAMERTVEAATHNSRELSSEDLPSIWSNIEHLLINCAF</sequence>
<evidence type="ECO:0000313" key="1">
    <source>
        <dbReference type="EMBL" id="PRP77222.1"/>
    </source>
</evidence>
<dbReference type="AlphaFoldDB" id="A0A2P6MZS5"/>
<organism evidence="1 2">
    <name type="scientific">Planoprotostelium fungivorum</name>
    <dbReference type="NCBI Taxonomy" id="1890364"/>
    <lineage>
        <taxon>Eukaryota</taxon>
        <taxon>Amoebozoa</taxon>
        <taxon>Evosea</taxon>
        <taxon>Variosea</taxon>
        <taxon>Cavosteliida</taxon>
        <taxon>Cavosteliaceae</taxon>
        <taxon>Planoprotostelium</taxon>
    </lineage>
</organism>
<evidence type="ECO:0000313" key="2">
    <source>
        <dbReference type="Proteomes" id="UP000241769"/>
    </source>
</evidence>
<keyword evidence="2" id="KW-1185">Reference proteome</keyword>
<gene>
    <name evidence="1" type="ORF">PROFUN_15116</name>
</gene>
<reference evidence="1 2" key="1">
    <citation type="journal article" date="2018" name="Genome Biol. Evol.">
        <title>Multiple Roots of Fruiting Body Formation in Amoebozoa.</title>
        <authorList>
            <person name="Hillmann F."/>
            <person name="Forbes G."/>
            <person name="Novohradska S."/>
            <person name="Ferling I."/>
            <person name="Riege K."/>
            <person name="Groth M."/>
            <person name="Westermann M."/>
            <person name="Marz M."/>
            <person name="Spaller T."/>
            <person name="Winckler T."/>
            <person name="Schaap P."/>
            <person name="Glockner G."/>
        </authorList>
    </citation>
    <scope>NUCLEOTIDE SEQUENCE [LARGE SCALE GENOMIC DNA]</scope>
    <source>
        <strain evidence="1 2">Jena</strain>
    </source>
</reference>
<comment type="caution">
    <text evidence="1">The sequence shown here is derived from an EMBL/GenBank/DDBJ whole genome shotgun (WGS) entry which is preliminary data.</text>
</comment>
<protein>
    <submittedName>
        <fullName evidence="1">Uncharacterized protein</fullName>
    </submittedName>
</protein>
<dbReference type="Proteomes" id="UP000241769">
    <property type="component" value="Unassembled WGS sequence"/>
</dbReference>
<dbReference type="EMBL" id="MDYQ01000273">
    <property type="protein sequence ID" value="PRP77222.1"/>
    <property type="molecule type" value="Genomic_DNA"/>
</dbReference>
<dbReference type="InParanoid" id="A0A2P6MZS5"/>
<proteinExistence type="predicted"/>
<name>A0A2P6MZS5_9EUKA</name>